<keyword evidence="3 7" id="KW-0347">Helicase</keyword>
<dbReference type="InterPro" id="IPR014001">
    <property type="entry name" value="Helicase_ATP-bd"/>
</dbReference>
<keyword evidence="2 7" id="KW-0378">Hydrolase</keyword>
<comment type="caution">
    <text evidence="15">The sequence shown here is derived from an EMBL/GenBank/DDBJ whole genome shotgun (WGS) entry which is preliminary data.</text>
</comment>
<dbReference type="SUPFAM" id="SSF52540">
    <property type="entry name" value="P-loop containing nucleoside triphosphate hydrolases"/>
    <property type="match status" value="1"/>
</dbReference>
<dbReference type="InterPro" id="IPR011545">
    <property type="entry name" value="DEAD/DEAH_box_helicase_dom"/>
</dbReference>
<evidence type="ECO:0000256" key="3">
    <source>
        <dbReference type="ARBA" id="ARBA00022806"/>
    </source>
</evidence>
<evidence type="ECO:0000313" key="17">
    <source>
        <dbReference type="Proteomes" id="UP000285624"/>
    </source>
</evidence>
<feature type="domain" description="DEAD-box RNA helicase Q" evidence="12">
    <location>
        <begin position="76"/>
        <end position="104"/>
    </location>
</feature>
<dbReference type="Proteomes" id="UP000285624">
    <property type="component" value="Unassembled WGS sequence"/>
</dbReference>
<dbReference type="GO" id="GO:0005524">
    <property type="term" value="F:ATP binding"/>
    <property type="evidence" value="ECO:0007669"/>
    <property type="project" value="UniProtKB-UniRule"/>
</dbReference>
<dbReference type="AlphaFoldDB" id="A0A3R7JW75"/>
<dbReference type="EMBL" id="MAYM02001185">
    <property type="protein sequence ID" value="RLN26153.1"/>
    <property type="molecule type" value="Genomic_DNA"/>
</dbReference>
<dbReference type="Proteomes" id="UP000285883">
    <property type="component" value="Unassembled WGS sequence"/>
</dbReference>
<evidence type="ECO:0000256" key="8">
    <source>
        <dbReference type="RuleBase" id="RU365068"/>
    </source>
</evidence>
<evidence type="ECO:0000256" key="4">
    <source>
        <dbReference type="ARBA" id="ARBA00022840"/>
    </source>
</evidence>
<evidence type="ECO:0000256" key="9">
    <source>
        <dbReference type="SAM" id="MobiDB-lite"/>
    </source>
</evidence>
<dbReference type="CDD" id="cd17941">
    <property type="entry name" value="DEADc_DDX10"/>
    <property type="match status" value="1"/>
</dbReference>
<feature type="domain" description="Helicase ATP-binding" evidence="10">
    <location>
        <begin position="107"/>
        <end position="283"/>
    </location>
</feature>
<evidence type="ECO:0000256" key="2">
    <source>
        <dbReference type="ARBA" id="ARBA00022801"/>
    </source>
</evidence>
<dbReference type="Pfam" id="PF00271">
    <property type="entry name" value="Helicase_C"/>
    <property type="match status" value="1"/>
</dbReference>
<feature type="region of interest" description="Disordered" evidence="9">
    <location>
        <begin position="23"/>
        <end position="44"/>
    </location>
</feature>
<comment type="catalytic activity">
    <reaction evidence="8">
        <text>ATP + H2O = ADP + phosphate + H(+)</text>
        <dbReference type="Rhea" id="RHEA:13065"/>
        <dbReference type="ChEBI" id="CHEBI:15377"/>
        <dbReference type="ChEBI" id="CHEBI:15378"/>
        <dbReference type="ChEBI" id="CHEBI:30616"/>
        <dbReference type="ChEBI" id="CHEBI:43474"/>
        <dbReference type="ChEBI" id="CHEBI:456216"/>
        <dbReference type="EC" id="3.6.4.13"/>
    </reaction>
</comment>
<keyword evidence="5 8" id="KW-0694">RNA-binding</keyword>
<feature type="domain" description="Helicase C-terminal" evidence="11">
    <location>
        <begin position="309"/>
        <end position="458"/>
    </location>
</feature>
<dbReference type="EC" id="3.6.4.13" evidence="8"/>
<dbReference type="SMART" id="SM00487">
    <property type="entry name" value="DEXDc"/>
    <property type="match status" value="1"/>
</dbReference>
<feature type="compositionally biased region" description="Acidic residues" evidence="9">
    <location>
        <begin position="743"/>
        <end position="755"/>
    </location>
</feature>
<evidence type="ECO:0000256" key="6">
    <source>
        <dbReference type="PROSITE-ProRule" id="PRU00552"/>
    </source>
</evidence>
<accession>A0A3R7JW75</accession>
<feature type="compositionally biased region" description="Basic and acidic residues" evidence="9">
    <location>
        <begin position="578"/>
        <end position="595"/>
    </location>
</feature>
<dbReference type="SMART" id="SM01178">
    <property type="entry name" value="DUF4217"/>
    <property type="match status" value="1"/>
</dbReference>
<dbReference type="Proteomes" id="UP000792063">
    <property type="component" value="Unassembled WGS sequence"/>
</dbReference>
<reference evidence="17 18" key="2">
    <citation type="submission" date="2018-07" db="EMBL/GenBank/DDBJ databases">
        <title>Genome sequencing of oomycete isolates from Chile give support for New Zealand origin for Phytophthora kernoviae and make available the first Nothophytophthora sp. genome.</title>
        <authorList>
            <person name="Studholme D.J."/>
            <person name="Sanfuentes E."/>
            <person name="Panda P."/>
            <person name="Hill R."/>
            <person name="Sambles C."/>
            <person name="Grant M."/>
            <person name="Williams N.M."/>
            <person name="Mcdougal R.L."/>
        </authorList>
    </citation>
    <scope>NUCLEOTIDE SEQUENCE [LARGE SCALE GENOMIC DNA]</scope>
    <source>
        <strain evidence="15">Chile2</strain>
        <strain evidence="16">Chile4</strain>
    </source>
</reference>
<dbReference type="GO" id="GO:0003723">
    <property type="term" value="F:RNA binding"/>
    <property type="evidence" value="ECO:0007669"/>
    <property type="project" value="UniProtKB-UniRule"/>
</dbReference>
<feature type="compositionally biased region" description="Basic and acidic residues" evidence="9">
    <location>
        <begin position="533"/>
        <end position="544"/>
    </location>
</feature>
<dbReference type="GO" id="GO:0003724">
    <property type="term" value="F:RNA helicase activity"/>
    <property type="evidence" value="ECO:0007669"/>
    <property type="project" value="UniProtKB-EC"/>
</dbReference>
<dbReference type="InterPro" id="IPR014014">
    <property type="entry name" value="RNA_helicase_DEAD_Q_motif"/>
</dbReference>
<dbReference type="Gene3D" id="3.40.50.300">
    <property type="entry name" value="P-loop containing nucleotide triphosphate hydrolases"/>
    <property type="match status" value="2"/>
</dbReference>
<dbReference type="EMBL" id="MBDN02000020">
    <property type="protein sequence ID" value="RLN84330.1"/>
    <property type="molecule type" value="Genomic_DNA"/>
</dbReference>
<dbReference type="PROSITE" id="PS00039">
    <property type="entry name" value="DEAD_ATP_HELICASE"/>
    <property type="match status" value="1"/>
</dbReference>
<evidence type="ECO:0000313" key="16">
    <source>
        <dbReference type="EMBL" id="RLN84330.1"/>
    </source>
</evidence>
<dbReference type="Pfam" id="PF13959">
    <property type="entry name" value="CTE_SPB4"/>
    <property type="match status" value="1"/>
</dbReference>
<dbReference type="EMBL" id="JPWV03000019">
    <property type="protein sequence ID" value="KAG2530540.1"/>
    <property type="molecule type" value="Genomic_DNA"/>
</dbReference>
<dbReference type="InterPro" id="IPR001650">
    <property type="entry name" value="Helicase_C-like"/>
</dbReference>
<dbReference type="PROSITE" id="PS51192">
    <property type="entry name" value="HELICASE_ATP_BIND_1"/>
    <property type="match status" value="1"/>
</dbReference>
<evidence type="ECO:0000313" key="15">
    <source>
        <dbReference type="EMBL" id="RLN26153.1"/>
    </source>
</evidence>
<dbReference type="SMART" id="SM00490">
    <property type="entry name" value="HELICc"/>
    <property type="match status" value="1"/>
</dbReference>
<evidence type="ECO:0000259" key="10">
    <source>
        <dbReference type="PROSITE" id="PS51192"/>
    </source>
</evidence>
<dbReference type="PROSITE" id="PS51194">
    <property type="entry name" value="HELICASE_CTER"/>
    <property type="match status" value="1"/>
</dbReference>
<dbReference type="InterPro" id="IPR025313">
    <property type="entry name" value="SPB4-like_CTE"/>
</dbReference>
<comment type="domain">
    <text evidence="8">The Q motif is unique to and characteristic of the DEAD box family of RNA helicases and controls ATP binding and hydrolysis.</text>
</comment>
<evidence type="ECO:0000313" key="14">
    <source>
        <dbReference type="EMBL" id="KAG2530540.1"/>
    </source>
</evidence>
<name>A0A3R7JW75_9STRA</name>
<evidence type="ECO:0000313" key="18">
    <source>
        <dbReference type="Proteomes" id="UP000285883"/>
    </source>
</evidence>
<dbReference type="InterPro" id="IPR027417">
    <property type="entry name" value="P-loop_NTPase"/>
</dbReference>
<feature type="region of interest" description="Disordered" evidence="9">
    <location>
        <begin position="526"/>
        <end position="547"/>
    </location>
</feature>
<feature type="region of interest" description="Disordered" evidence="9">
    <location>
        <begin position="703"/>
        <end position="782"/>
    </location>
</feature>
<feature type="short sequence motif" description="Q motif" evidence="6">
    <location>
        <begin position="76"/>
        <end position="104"/>
    </location>
</feature>
<feature type="compositionally biased region" description="Basic residues" evidence="9">
    <location>
        <begin position="707"/>
        <end position="717"/>
    </location>
</feature>
<reference evidence="13" key="1">
    <citation type="journal article" date="2015" name="Genom Data">
        <title>Genome sequences of six Phytophthora species associated with forests in New Zealand.</title>
        <authorList>
            <person name="Studholme D.J."/>
            <person name="McDougal R.L."/>
            <person name="Sambles C."/>
            <person name="Hansen E."/>
            <person name="Hardy G."/>
            <person name="Grant M."/>
            <person name="Ganley R.J."/>
            <person name="Williams N.M."/>
        </authorList>
    </citation>
    <scope>NUCLEOTIDE SEQUENCE</scope>
    <source>
        <strain evidence="14">NZFS 2646</strain>
        <strain evidence="13">NZFS 3630</strain>
    </source>
</reference>
<protein>
    <recommendedName>
        <fullName evidence="8">ATP-dependent RNA helicase</fullName>
        <ecNumber evidence="8">3.6.4.13</ecNumber>
    </recommendedName>
</protein>
<evidence type="ECO:0000313" key="13">
    <source>
        <dbReference type="EMBL" id="KAG2526508.1"/>
    </source>
</evidence>
<sequence length="795" mass="88585">MATLVSALPSLAMASRAFRQAHSRQQQPLVDDQEAAAASAAARLKQNERERLEIERLDTRIAEQTPARGSQLGEASSFDLFPLSEASRRGLRSCGFTAPTKIQIGSLPHALAGRDVLAAAKTGSGKTLAFLLPVLEKLFRMRWSVEDGLGALVISPTRELALQIFEVLRNVGKAHAFSAGLVIGGKNFREEQIRLIRMNLLICTPGRLLQHMEQTPQFDASNLQVLVLDEADRILDLGFQKQLASILEHLPPAGERQTLLFSATQTKSVKDLAALSLREPEYVAVHEHSANATPKGLSQSYVVTPLERKLDVLLSFIKSHLKQKTIVFLSTCRQVRFVHSVFCKLQPGIPLCALHGKYKQGKRVEVYYEFLNKPAAVLFATDIAARGLDFPQVDWVLQLDCPEDAANYIHRVGRTARYNKQGKALMCLVPSEVEGMTKRLEDAKVPIRETKLNPTKTTSCRQKIASVVAGDKEIKSLAQKAFMSYVRSVHLQPHRDVFDATALPLDVFAESLGLPGAPRMPFLSKMQANSDKGGNEALREELRGKKNVNRKLQQLKEKIKAEKERKRLARQLAALGPKEQEEAKQKLEKKQKEKEEPEDDDEEDSLMVVKRRHNWDEEDEPLDLDALGPSKKKQKKLRVDREPVNASKLTFDEEGNSVSMADRLAARNTGDAEFADVEQHAKQYTEQVAARLAAKDAEDRLLEKERVRAKHHKKRMKVKGERDEDESEDEGARLAMGSAEGESGSDSDSDSDSGEEGSSTESESEDNDVSAKKRKVDSQAVASQEELALRMLQHR</sequence>
<dbReference type="GO" id="GO:0016787">
    <property type="term" value="F:hydrolase activity"/>
    <property type="evidence" value="ECO:0007669"/>
    <property type="project" value="UniProtKB-KW"/>
</dbReference>
<reference evidence="13" key="3">
    <citation type="submission" date="2020-06" db="EMBL/GenBank/DDBJ databases">
        <authorList>
            <person name="Studholme D.J."/>
        </authorList>
    </citation>
    <scope>NUCLEOTIDE SEQUENCE</scope>
    <source>
        <strain evidence="14">NZFS 2646</strain>
        <strain evidence="13">NZFS 3630</strain>
    </source>
</reference>
<keyword evidence="1 7" id="KW-0547">Nucleotide-binding</keyword>
<dbReference type="Proteomes" id="UP000785171">
    <property type="component" value="Unassembled WGS sequence"/>
</dbReference>
<dbReference type="PROSITE" id="PS51195">
    <property type="entry name" value="Q_MOTIF"/>
    <property type="match status" value="1"/>
</dbReference>
<evidence type="ECO:0000256" key="5">
    <source>
        <dbReference type="ARBA" id="ARBA00022884"/>
    </source>
</evidence>
<dbReference type="PANTHER" id="PTHR24031">
    <property type="entry name" value="RNA HELICASE"/>
    <property type="match status" value="1"/>
</dbReference>
<dbReference type="CDD" id="cd18787">
    <property type="entry name" value="SF2_C_DEAD"/>
    <property type="match status" value="1"/>
</dbReference>
<dbReference type="InterPro" id="IPR000629">
    <property type="entry name" value="RNA-helicase_DEAD-box_CS"/>
</dbReference>
<dbReference type="EMBL" id="JPWU03000099">
    <property type="protein sequence ID" value="KAG2526508.1"/>
    <property type="molecule type" value="Genomic_DNA"/>
</dbReference>
<organism evidence="15 18">
    <name type="scientific">Phytophthora kernoviae</name>
    <dbReference type="NCBI Taxonomy" id="325452"/>
    <lineage>
        <taxon>Eukaryota</taxon>
        <taxon>Sar</taxon>
        <taxon>Stramenopiles</taxon>
        <taxon>Oomycota</taxon>
        <taxon>Peronosporomycetes</taxon>
        <taxon>Peronosporales</taxon>
        <taxon>Peronosporaceae</taxon>
        <taxon>Phytophthora</taxon>
    </lineage>
</organism>
<dbReference type="STRING" id="325452.A0A3R7JW75"/>
<comment type="similarity">
    <text evidence="7">Belongs to the DEAD box helicase family.</text>
</comment>
<keyword evidence="17" id="KW-1185">Reference proteome</keyword>
<comment type="function">
    <text evidence="8">RNA helicase.</text>
</comment>
<proteinExistence type="inferred from homology"/>
<evidence type="ECO:0000256" key="7">
    <source>
        <dbReference type="RuleBase" id="RU000492"/>
    </source>
</evidence>
<keyword evidence="4 7" id="KW-0067">ATP-binding</keyword>
<evidence type="ECO:0000259" key="11">
    <source>
        <dbReference type="PROSITE" id="PS51194"/>
    </source>
</evidence>
<feature type="compositionally biased region" description="Acidic residues" evidence="9">
    <location>
        <begin position="596"/>
        <end position="605"/>
    </location>
</feature>
<evidence type="ECO:0000259" key="12">
    <source>
        <dbReference type="PROSITE" id="PS51195"/>
    </source>
</evidence>
<dbReference type="Pfam" id="PF00270">
    <property type="entry name" value="DEAD"/>
    <property type="match status" value="1"/>
</dbReference>
<evidence type="ECO:0000256" key="1">
    <source>
        <dbReference type="ARBA" id="ARBA00022741"/>
    </source>
</evidence>
<gene>
    <name evidence="15" type="ORF">BBI17_001247</name>
    <name evidence="16" type="ORF">BBO99_00001378</name>
    <name evidence="14" type="ORF">JM16_000866</name>
    <name evidence="13" type="ORF">JM18_004349</name>
</gene>
<feature type="region of interest" description="Disordered" evidence="9">
    <location>
        <begin position="572"/>
        <end position="664"/>
    </location>
</feature>